<protein>
    <submittedName>
        <fullName evidence="1">Uncharacterized protein</fullName>
    </submittedName>
</protein>
<dbReference type="RefSeq" id="WP_157834082.1">
    <property type="nucleotide sequence ID" value="NZ_JMIY01000005.1"/>
</dbReference>
<proteinExistence type="predicted"/>
<gene>
    <name evidence="1" type="ORF">ANME2D_02334</name>
</gene>
<accession>A0A062V745</accession>
<evidence type="ECO:0000313" key="1">
    <source>
        <dbReference type="EMBL" id="KCZ71599.1"/>
    </source>
</evidence>
<dbReference type="EMBL" id="JMIY01000005">
    <property type="protein sequence ID" value="KCZ71599.1"/>
    <property type="molecule type" value="Genomic_DNA"/>
</dbReference>
<evidence type="ECO:0000313" key="2">
    <source>
        <dbReference type="Proteomes" id="UP000027153"/>
    </source>
</evidence>
<reference evidence="1 2" key="1">
    <citation type="journal article" date="2013" name="Nature">
        <title>Anaerobic oxidation of methane coupled to nitrate reduction in a novel archaeal lineage.</title>
        <authorList>
            <person name="Haroon M.F."/>
            <person name="Hu S."/>
            <person name="Shi Y."/>
            <person name="Imelfort M."/>
            <person name="Keller J."/>
            <person name="Hugenholtz P."/>
            <person name="Yuan Z."/>
            <person name="Tyson G.W."/>
        </authorList>
    </citation>
    <scope>NUCLEOTIDE SEQUENCE [LARGE SCALE GENOMIC DNA]</scope>
    <source>
        <strain evidence="1 2">ANME-2d</strain>
    </source>
</reference>
<dbReference type="AlphaFoldDB" id="A0A062V745"/>
<keyword evidence="2" id="KW-1185">Reference proteome</keyword>
<comment type="caution">
    <text evidence="1">The sequence shown here is derived from an EMBL/GenBank/DDBJ whole genome shotgun (WGS) entry which is preliminary data.</text>
</comment>
<organism evidence="1 2">
    <name type="scientific">Candidatus Methanoperedens nitratireducens</name>
    <dbReference type="NCBI Taxonomy" id="1392998"/>
    <lineage>
        <taxon>Archaea</taxon>
        <taxon>Methanobacteriati</taxon>
        <taxon>Methanobacteriota</taxon>
        <taxon>Stenosarchaea group</taxon>
        <taxon>Methanomicrobia</taxon>
        <taxon>Methanosarcinales</taxon>
        <taxon>ANME-2 cluster</taxon>
        <taxon>Candidatus Methanoperedentaceae</taxon>
        <taxon>Candidatus Methanoperedens</taxon>
    </lineage>
</organism>
<name>A0A062V745_9EURY</name>
<dbReference type="Proteomes" id="UP000027153">
    <property type="component" value="Unassembled WGS sequence"/>
</dbReference>
<sequence length="89" mass="10054">MPLFSYNMITSRTHKELNGEWQRQREQALKDSSGFAATGEQYSLEDLNVGIEGEGRNDPETYLIDTTPVDPNTLPKVNGVDIRKLKGRD</sequence>